<name>A0A176T9H8_9FLAO</name>
<evidence type="ECO:0000313" key="2">
    <source>
        <dbReference type="Proteomes" id="UP000076923"/>
    </source>
</evidence>
<dbReference type="EMBL" id="LVWE01000049">
    <property type="protein sequence ID" value="OAD44550.1"/>
    <property type="molecule type" value="Genomic_DNA"/>
</dbReference>
<keyword evidence="2" id="KW-1185">Reference proteome</keyword>
<evidence type="ECO:0000313" key="1">
    <source>
        <dbReference type="EMBL" id="OAD44550.1"/>
    </source>
</evidence>
<organism evidence="1 2">
    <name type="scientific">Polaribacter atrinae</name>
    <dbReference type="NCBI Taxonomy" id="1333662"/>
    <lineage>
        <taxon>Bacteria</taxon>
        <taxon>Pseudomonadati</taxon>
        <taxon>Bacteroidota</taxon>
        <taxon>Flavobacteriia</taxon>
        <taxon>Flavobacteriales</taxon>
        <taxon>Flavobacteriaceae</taxon>
    </lineage>
</organism>
<proteinExistence type="predicted"/>
<dbReference type="AlphaFoldDB" id="A0A176T9H8"/>
<sequence>MLNHTTNHIQKRWQTYPKTTLQMTNNFSSDSILYYPSIEFQSETWVKAAITIRDKIYRIKPDDYSAKDPEEIQIAISEGIIEDIVLSEQDLKQTADKFEHYCNDLEWFPDGFDSSTFEVRLHDDKIDSRLKDFFREFSGPVDRDGFYRIRPEIANGYMFFLADSISKRRNIARLTDDPDMFTAMTYFDVDGNLDEWISNDEATEHYSNLIIENMIPRDIRSIRMDRIIKLADNLKNNKTQFRELVSGFSEKLSKIEDSQFALKEIQKFKNDIENSQMTRKELVSGFAKNIVPSALYVGVPTLTASLIGSAFSGKDDLFSAVQFANCAIISSVASVMDAGKEVRKSWNSKKSNYYLDLRKELTSMETSQIRIQNMTNRLDEYVND</sequence>
<accession>A0A176T9H8</accession>
<gene>
    <name evidence="1" type="ORF">LPB303_12000</name>
</gene>
<dbReference type="Proteomes" id="UP000076923">
    <property type="component" value="Unassembled WGS sequence"/>
</dbReference>
<reference evidence="1 2" key="1">
    <citation type="submission" date="2016-02" db="EMBL/GenBank/DDBJ databases">
        <title>Draft genome sequence of Polaribacter atrinae KACC17473.</title>
        <authorList>
            <person name="Shin S.-K."/>
            <person name="Yi H."/>
        </authorList>
    </citation>
    <scope>NUCLEOTIDE SEQUENCE [LARGE SCALE GENOMIC DNA]</scope>
    <source>
        <strain evidence="1 2">KACC 17473</strain>
    </source>
</reference>
<protein>
    <submittedName>
        <fullName evidence="1">Uncharacterized protein</fullName>
    </submittedName>
</protein>
<comment type="caution">
    <text evidence="1">The sequence shown here is derived from an EMBL/GenBank/DDBJ whole genome shotgun (WGS) entry which is preliminary data.</text>
</comment>